<keyword evidence="6" id="KW-0808">Transferase</keyword>
<dbReference type="AlphaFoldDB" id="A0A0L7KGI9"/>
<dbReference type="Gene3D" id="3.30.40.10">
    <property type="entry name" value="Zinc/RING finger domain, C3HC4 (zinc finger)"/>
    <property type="match status" value="1"/>
</dbReference>
<keyword evidence="7" id="KW-1185">Reference proteome</keyword>
<evidence type="ECO:0000313" key="6">
    <source>
        <dbReference type="EMBL" id="KOB62438.1"/>
    </source>
</evidence>
<gene>
    <name evidence="6" type="ORF">OBRU01_25077</name>
</gene>
<organism evidence="6 7">
    <name type="scientific">Operophtera brumata</name>
    <name type="common">Winter moth</name>
    <name type="synonym">Phalaena brumata</name>
    <dbReference type="NCBI Taxonomy" id="104452"/>
    <lineage>
        <taxon>Eukaryota</taxon>
        <taxon>Metazoa</taxon>
        <taxon>Ecdysozoa</taxon>
        <taxon>Arthropoda</taxon>
        <taxon>Hexapoda</taxon>
        <taxon>Insecta</taxon>
        <taxon>Pterygota</taxon>
        <taxon>Neoptera</taxon>
        <taxon>Endopterygota</taxon>
        <taxon>Lepidoptera</taxon>
        <taxon>Glossata</taxon>
        <taxon>Ditrysia</taxon>
        <taxon>Geometroidea</taxon>
        <taxon>Geometridae</taxon>
        <taxon>Larentiinae</taxon>
        <taxon>Operophtera</taxon>
    </lineage>
</organism>
<evidence type="ECO:0000256" key="3">
    <source>
        <dbReference type="ARBA" id="ARBA00022833"/>
    </source>
</evidence>
<dbReference type="PROSITE" id="PS50016">
    <property type="entry name" value="ZF_PHD_2"/>
    <property type="match status" value="1"/>
</dbReference>
<feature type="domain" description="PHD-type" evidence="5">
    <location>
        <begin position="1"/>
        <end position="53"/>
    </location>
</feature>
<evidence type="ECO:0000256" key="4">
    <source>
        <dbReference type="PROSITE-ProRule" id="PRU00146"/>
    </source>
</evidence>
<keyword evidence="3" id="KW-0862">Zinc</keyword>
<evidence type="ECO:0000256" key="1">
    <source>
        <dbReference type="ARBA" id="ARBA00022723"/>
    </source>
</evidence>
<keyword evidence="2 4" id="KW-0863">Zinc-finger</keyword>
<comment type="caution">
    <text evidence="6">The sequence shown here is derived from an EMBL/GenBank/DDBJ whole genome shotgun (WGS) entry which is preliminary data.</text>
</comment>
<keyword evidence="1" id="KW-0479">Metal-binding</keyword>
<dbReference type="GO" id="GO:0008168">
    <property type="term" value="F:methyltransferase activity"/>
    <property type="evidence" value="ECO:0007669"/>
    <property type="project" value="UniProtKB-KW"/>
</dbReference>
<dbReference type="InterPro" id="IPR013083">
    <property type="entry name" value="Znf_RING/FYVE/PHD"/>
</dbReference>
<dbReference type="InterPro" id="IPR011011">
    <property type="entry name" value="Znf_FYVE_PHD"/>
</dbReference>
<evidence type="ECO:0000313" key="7">
    <source>
        <dbReference type="Proteomes" id="UP000037510"/>
    </source>
</evidence>
<sequence length="133" mass="14830">MICSACHKDAFNGDGEEYLCCMKDDCNQLYHLLCTGEKNPNKNTWGCPECRCTSKKGGNNSLTPVGVSKRTRDPNVTIRKKITSVGVDVQKSEEGIPLNPDENNKISLELRGLKTEMVTIRDQLSKNTRQNIP</sequence>
<name>A0A0L7KGI9_OPEBR</name>
<evidence type="ECO:0000256" key="2">
    <source>
        <dbReference type="ARBA" id="ARBA00022771"/>
    </source>
</evidence>
<dbReference type="GO" id="GO:0032259">
    <property type="term" value="P:methylation"/>
    <property type="evidence" value="ECO:0007669"/>
    <property type="project" value="UniProtKB-KW"/>
</dbReference>
<proteinExistence type="predicted"/>
<evidence type="ECO:0000259" key="5">
    <source>
        <dbReference type="PROSITE" id="PS50016"/>
    </source>
</evidence>
<dbReference type="Proteomes" id="UP000037510">
    <property type="component" value="Unassembled WGS sequence"/>
</dbReference>
<accession>A0A0L7KGI9</accession>
<dbReference type="InterPro" id="IPR019787">
    <property type="entry name" value="Znf_PHD-finger"/>
</dbReference>
<dbReference type="PROSITE" id="PS01359">
    <property type="entry name" value="ZF_PHD_1"/>
    <property type="match status" value="1"/>
</dbReference>
<dbReference type="EMBL" id="JTDY01009855">
    <property type="protein sequence ID" value="KOB62438.1"/>
    <property type="molecule type" value="Genomic_DNA"/>
</dbReference>
<dbReference type="GO" id="GO:0008270">
    <property type="term" value="F:zinc ion binding"/>
    <property type="evidence" value="ECO:0007669"/>
    <property type="project" value="UniProtKB-KW"/>
</dbReference>
<reference evidence="6 7" key="1">
    <citation type="journal article" date="2015" name="Genome Biol. Evol.">
        <title>The genome of winter moth (Operophtera brumata) provides a genomic perspective on sexual dimorphism and phenology.</title>
        <authorList>
            <person name="Derks M.F."/>
            <person name="Smit S."/>
            <person name="Salis L."/>
            <person name="Schijlen E."/>
            <person name="Bossers A."/>
            <person name="Mateman C."/>
            <person name="Pijl A.S."/>
            <person name="de Ridder D."/>
            <person name="Groenen M.A."/>
            <person name="Visser M.E."/>
            <person name="Megens H.J."/>
        </authorList>
    </citation>
    <scope>NUCLEOTIDE SEQUENCE [LARGE SCALE GENOMIC DNA]</scope>
    <source>
        <strain evidence="6">WM2013NL</strain>
        <tissue evidence="6">Head and thorax</tissue>
    </source>
</reference>
<dbReference type="InterPro" id="IPR019786">
    <property type="entry name" value="Zinc_finger_PHD-type_CS"/>
</dbReference>
<protein>
    <submittedName>
        <fullName evidence="6">Histone-lysine N-methyltransferase NSD3</fullName>
    </submittedName>
</protein>
<dbReference type="SUPFAM" id="SSF57903">
    <property type="entry name" value="FYVE/PHD zinc finger"/>
    <property type="match status" value="1"/>
</dbReference>
<keyword evidence="6" id="KW-0489">Methyltransferase</keyword>